<organism evidence="5 7">
    <name type="scientific">Hafnia alvei</name>
    <dbReference type="NCBI Taxonomy" id="569"/>
    <lineage>
        <taxon>Bacteria</taxon>
        <taxon>Pseudomonadati</taxon>
        <taxon>Pseudomonadota</taxon>
        <taxon>Gammaproteobacteria</taxon>
        <taxon>Enterobacterales</taxon>
        <taxon>Hafniaceae</taxon>
        <taxon>Hafnia</taxon>
    </lineage>
</organism>
<evidence type="ECO:0000313" key="5">
    <source>
        <dbReference type="EMBL" id="SCM54506.1"/>
    </source>
</evidence>
<dbReference type="EMBL" id="FMIQ01000073">
    <property type="protein sequence ID" value="SCM54506.1"/>
    <property type="molecule type" value="Genomic_DNA"/>
</dbReference>
<sequence>MANPELLEEQREETRLIIEELLDDGSDPDALYTIEHHLSADNFELLEKAAVEAFKLGYEVTDAEELEVEDGTLLMCCDVISEVGLNAEVIDTQVEQLVNLAEKMNVNYDGWGTYFEDPNGEEGDDDEDDDAEGVDEDDNGVRH</sequence>
<dbReference type="InterPro" id="IPR009671">
    <property type="entry name" value="RraB_dom"/>
</dbReference>
<comment type="similarity">
    <text evidence="2">Belongs to the RraB family.</text>
</comment>
<evidence type="ECO:0000256" key="1">
    <source>
        <dbReference type="ARBA" id="ARBA00022490"/>
    </source>
</evidence>
<gene>
    <name evidence="2 5" type="primary">rraB</name>
    <name evidence="5" type="ORF">BN1044_04014</name>
    <name evidence="6" type="ORF">EYY96_02850</name>
</gene>
<evidence type="ECO:0000256" key="2">
    <source>
        <dbReference type="HAMAP-Rule" id="MF_01888"/>
    </source>
</evidence>
<dbReference type="PIRSF" id="PIRSF018193">
    <property type="entry name" value="UCP018193"/>
    <property type="match status" value="1"/>
</dbReference>
<keyword evidence="1 2" id="KW-0963">Cytoplasm</keyword>
<dbReference type="Proteomes" id="UP000094844">
    <property type="component" value="Unassembled WGS sequence"/>
</dbReference>
<dbReference type="HAMAP" id="MF_01888">
    <property type="entry name" value="RraB"/>
    <property type="match status" value="1"/>
</dbReference>
<accession>A0A1C6Z5W2</accession>
<dbReference type="SUPFAM" id="SSF89946">
    <property type="entry name" value="Hypothetical protein VC0424"/>
    <property type="match status" value="1"/>
</dbReference>
<feature type="region of interest" description="Disordered" evidence="3">
    <location>
        <begin position="112"/>
        <end position="143"/>
    </location>
</feature>
<evidence type="ECO:0000313" key="8">
    <source>
        <dbReference type="Proteomes" id="UP000291600"/>
    </source>
</evidence>
<dbReference type="InterPro" id="IPR036701">
    <property type="entry name" value="RraB-like_sf"/>
</dbReference>
<dbReference type="OrthoDB" id="7065464at2"/>
<reference evidence="6 8" key="2">
    <citation type="submission" date="2019-02" db="EMBL/GenBank/DDBJ databases">
        <title>Comparative genomic analysis of the Hafnia genus genomes.</title>
        <authorList>
            <person name="Zhiqiu Y."/>
            <person name="Chao Y."/>
            <person name="Yuhui D."/>
            <person name="Di H."/>
            <person name="Bin L."/>
        </authorList>
    </citation>
    <scope>NUCLEOTIDE SEQUENCE [LARGE SCALE GENOMIC DNA]</scope>
    <source>
        <strain evidence="6 8">PCM_1210</strain>
    </source>
</reference>
<comment type="subcellular location">
    <subcellularLocation>
        <location evidence="2">Cytoplasm</location>
    </subcellularLocation>
</comment>
<dbReference type="NCBIfam" id="NF008393">
    <property type="entry name" value="PRK11191.1"/>
    <property type="match status" value="1"/>
</dbReference>
<dbReference type="RefSeq" id="WP_040046126.1">
    <property type="nucleotide sequence ID" value="NZ_CAMLAG010000049.1"/>
</dbReference>
<reference evidence="5 7" key="1">
    <citation type="submission" date="2016-09" db="EMBL/GenBank/DDBJ databases">
        <authorList>
            <person name="Capua I."/>
            <person name="De Benedictis P."/>
            <person name="Joannis T."/>
            <person name="Lombin L.H."/>
            <person name="Cattoli G."/>
        </authorList>
    </citation>
    <scope>NUCLEOTIDE SEQUENCE [LARGE SCALE GENOMIC DNA]</scope>
    <source>
        <strain evidence="5 7">GB001</strain>
    </source>
</reference>
<feature type="compositionally biased region" description="Acidic residues" evidence="3">
    <location>
        <begin position="118"/>
        <end position="143"/>
    </location>
</feature>
<dbReference type="Pfam" id="PF06877">
    <property type="entry name" value="RraB"/>
    <property type="match status" value="1"/>
</dbReference>
<comment type="function">
    <text evidence="2">Globally modulates RNA abundance by binding to RNase E (Rne) and regulating its endonucleolytic activity. Can modulate Rne action in a substrate-dependent manner by altering the composition of the degradosome.</text>
</comment>
<dbReference type="EMBL" id="SITJ01000048">
    <property type="protein sequence ID" value="TBL70236.1"/>
    <property type="molecule type" value="Genomic_DNA"/>
</dbReference>
<comment type="subunit">
    <text evidence="2">Interacts with the C-terminal region of Rne.</text>
</comment>
<dbReference type="GO" id="GO:0005737">
    <property type="term" value="C:cytoplasm"/>
    <property type="evidence" value="ECO:0007669"/>
    <property type="project" value="UniProtKB-SubCell"/>
</dbReference>
<evidence type="ECO:0000313" key="6">
    <source>
        <dbReference type="EMBL" id="TBL70236.1"/>
    </source>
</evidence>
<name>A0A1C6Z5W2_HAFAL</name>
<evidence type="ECO:0000259" key="4">
    <source>
        <dbReference type="Pfam" id="PF06877"/>
    </source>
</evidence>
<dbReference type="GO" id="GO:0060698">
    <property type="term" value="F:endoribonuclease inhibitor activity"/>
    <property type="evidence" value="ECO:0007669"/>
    <property type="project" value="UniProtKB-UniRule"/>
</dbReference>
<proteinExistence type="inferred from homology"/>
<evidence type="ECO:0000313" key="7">
    <source>
        <dbReference type="Proteomes" id="UP000094844"/>
    </source>
</evidence>
<dbReference type="InterPro" id="IPR016716">
    <property type="entry name" value="RraB"/>
</dbReference>
<dbReference type="STRING" id="569.A6V27_09435"/>
<dbReference type="Proteomes" id="UP000291600">
    <property type="component" value="Unassembled WGS sequence"/>
</dbReference>
<dbReference type="AlphaFoldDB" id="A0A1C6Z5W2"/>
<dbReference type="PATRIC" id="fig|569.27.peg.1419"/>
<dbReference type="Gene3D" id="3.30.70.970">
    <property type="entry name" value="RraB-like"/>
    <property type="match status" value="1"/>
</dbReference>
<protein>
    <recommendedName>
        <fullName evidence="2">Regulator of ribonuclease activity B</fullName>
    </recommendedName>
</protein>
<dbReference type="GO" id="GO:0019899">
    <property type="term" value="F:enzyme binding"/>
    <property type="evidence" value="ECO:0007669"/>
    <property type="project" value="UniProtKB-UniRule"/>
</dbReference>
<evidence type="ECO:0000256" key="3">
    <source>
        <dbReference type="SAM" id="MobiDB-lite"/>
    </source>
</evidence>
<feature type="domain" description="Regulator of ribonuclease activity B" evidence="4">
    <location>
        <begin position="12"/>
        <end position="113"/>
    </location>
</feature>